<feature type="compositionally biased region" description="Basic and acidic residues" evidence="13">
    <location>
        <begin position="309"/>
        <end position="319"/>
    </location>
</feature>
<evidence type="ECO:0000256" key="1">
    <source>
        <dbReference type="ARBA" id="ARBA00001947"/>
    </source>
</evidence>
<dbReference type="eggNOG" id="COG1064">
    <property type="taxonomic scope" value="Bacteria"/>
</dbReference>
<dbReference type="InterPro" id="IPR011032">
    <property type="entry name" value="GroES-like_sf"/>
</dbReference>
<evidence type="ECO:0000256" key="12">
    <source>
        <dbReference type="RuleBase" id="RU361277"/>
    </source>
</evidence>
<dbReference type="Gene3D" id="3.40.50.620">
    <property type="entry name" value="HUPs"/>
    <property type="match status" value="2"/>
</dbReference>
<protein>
    <recommendedName>
        <fullName evidence="5">Alcohol dehydrogenase</fullName>
        <ecNumber evidence="4">1.1.1.1</ecNumber>
    </recommendedName>
</protein>
<dbReference type="InterPro" id="IPR020843">
    <property type="entry name" value="ER"/>
</dbReference>
<comment type="similarity">
    <text evidence="3">Belongs to the universal stress protein A family.</text>
</comment>
<evidence type="ECO:0000259" key="14">
    <source>
        <dbReference type="SMART" id="SM00829"/>
    </source>
</evidence>
<comment type="cofactor">
    <cofactor evidence="1 12">
        <name>Zn(2+)</name>
        <dbReference type="ChEBI" id="CHEBI:29105"/>
    </cofactor>
</comment>
<keyword evidence="16" id="KW-1185">Reference proteome</keyword>
<dbReference type="OrthoDB" id="334894at2"/>
<evidence type="ECO:0000256" key="13">
    <source>
        <dbReference type="SAM" id="MobiDB-lite"/>
    </source>
</evidence>
<dbReference type="InterPro" id="IPR002328">
    <property type="entry name" value="ADH_Zn_CS"/>
</dbReference>
<accession>A0A066Z9L2</accession>
<evidence type="ECO:0000256" key="11">
    <source>
        <dbReference type="ARBA" id="ARBA00049243"/>
    </source>
</evidence>
<dbReference type="PROSITE" id="PS00059">
    <property type="entry name" value="ADH_ZINC"/>
    <property type="match status" value="1"/>
</dbReference>
<dbReference type="EMBL" id="JNBY01000050">
    <property type="protein sequence ID" value="KDN87006.1"/>
    <property type="molecule type" value="Genomic_DNA"/>
</dbReference>
<evidence type="ECO:0000313" key="16">
    <source>
        <dbReference type="Proteomes" id="UP000027178"/>
    </source>
</evidence>
<evidence type="ECO:0000256" key="5">
    <source>
        <dbReference type="ARBA" id="ARBA00016352"/>
    </source>
</evidence>
<evidence type="ECO:0000256" key="3">
    <source>
        <dbReference type="ARBA" id="ARBA00008791"/>
    </source>
</evidence>
<sequence length="670" mass="70212">MCDSVVAGVDGSEESAAAARWAAADALRRGVALRLVHVAPLGRHGAAGQPAPATALLAELAHALPELDVECETLPGEPWSVLAAVGEKQGLLVLGTRGTGRLAGRLLGSVALRTAAEARCPVVLVPEGAAAPDGPGEVVVGMRAERPSGAVLRFAFAEAARRGAVLRALEGGAEPHGTLRTDAPIEPQEIRRALVEAETVRLQDALARWQETYPAVRTVAEATGWGASRALLEASQRAALVVLGRRAPASRWPRRTSDTWPTPSCTTPAARWRSSRTTRRGDRRPAGRGPSARRGCPARPLRTAGPGRWDGDTAKPARTGDLRGAVRRAGNTMKAAVVRDFTAPLVIEDRPVPTPAPHQVLVRLEACGLCHTDIHAARGDWPVKPTPPFVPGHEGVGVVEATGELVRHVRVGERVAIPWLADACGRCDHCVDGRETLCPAQHNSGYSVDGGYAEYAVAHGDYVVPVPDGIDPLDAAPLTCAGVTAYKALKVSGARPGTRVLVSGIGGLGHLALQYARIFGAETVAVDVTDDKLKLARDLGADHVIDARTQDVAAEVQKLGGADAAIALAVSNDSFRAAYAALRRGGTLVLVALPAEGELTLPVFDTVLNGTGVVGSIVGTRQDLAEVFALHALGRTRVIRESRRLDDVNACITEVLDGKVAARLVFDLRG</sequence>
<dbReference type="InterPro" id="IPR036291">
    <property type="entry name" value="NAD(P)-bd_dom_sf"/>
</dbReference>
<organism evidence="15 16">
    <name type="scientific">Kitasatospora cheerisanensis KCTC 2395</name>
    <dbReference type="NCBI Taxonomy" id="1348663"/>
    <lineage>
        <taxon>Bacteria</taxon>
        <taxon>Bacillati</taxon>
        <taxon>Actinomycetota</taxon>
        <taxon>Actinomycetes</taxon>
        <taxon>Kitasatosporales</taxon>
        <taxon>Streptomycetaceae</taxon>
        <taxon>Kitasatospora</taxon>
    </lineage>
</organism>
<dbReference type="InterPro" id="IPR006016">
    <property type="entry name" value="UspA"/>
</dbReference>
<dbReference type="NCBIfam" id="NF006940">
    <property type="entry name" value="PRK09422.1"/>
    <property type="match status" value="1"/>
</dbReference>
<dbReference type="AlphaFoldDB" id="A0A066Z9L2"/>
<dbReference type="PANTHER" id="PTHR42940">
    <property type="entry name" value="ALCOHOL DEHYDROGENASE 1-RELATED"/>
    <property type="match status" value="1"/>
</dbReference>
<evidence type="ECO:0000256" key="7">
    <source>
        <dbReference type="ARBA" id="ARBA00022833"/>
    </source>
</evidence>
<dbReference type="SUPFAM" id="SSF50129">
    <property type="entry name" value="GroES-like"/>
    <property type="match status" value="1"/>
</dbReference>
<name>A0A066Z9L2_9ACTN</name>
<dbReference type="Proteomes" id="UP000027178">
    <property type="component" value="Unassembled WGS sequence"/>
</dbReference>
<dbReference type="CDD" id="cd08297">
    <property type="entry name" value="CAD3"/>
    <property type="match status" value="1"/>
</dbReference>
<keyword evidence="7 12" id="KW-0862">Zinc</keyword>
<gene>
    <name evidence="15" type="ORF">KCH_10910</name>
</gene>
<dbReference type="PANTHER" id="PTHR42940:SF8">
    <property type="entry name" value="VACUOLAR PROTEIN SORTING-ASSOCIATED PROTEIN 11"/>
    <property type="match status" value="1"/>
</dbReference>
<dbReference type="Pfam" id="PF00107">
    <property type="entry name" value="ADH_zinc_N"/>
    <property type="match status" value="1"/>
</dbReference>
<evidence type="ECO:0000313" key="15">
    <source>
        <dbReference type="EMBL" id="KDN87006.1"/>
    </source>
</evidence>
<dbReference type="GO" id="GO:0008270">
    <property type="term" value="F:zinc ion binding"/>
    <property type="evidence" value="ECO:0007669"/>
    <property type="project" value="InterPro"/>
</dbReference>
<evidence type="ECO:0000256" key="2">
    <source>
        <dbReference type="ARBA" id="ARBA00008072"/>
    </source>
</evidence>
<dbReference type="SUPFAM" id="SSF52402">
    <property type="entry name" value="Adenine nucleotide alpha hydrolases-like"/>
    <property type="match status" value="2"/>
</dbReference>
<dbReference type="SUPFAM" id="SSF51735">
    <property type="entry name" value="NAD(P)-binding Rossmann-fold domains"/>
    <property type="match status" value="1"/>
</dbReference>
<dbReference type="Gene3D" id="3.40.50.720">
    <property type="entry name" value="NAD(P)-binding Rossmann-like Domain"/>
    <property type="match status" value="1"/>
</dbReference>
<dbReference type="EC" id="1.1.1.1" evidence="4"/>
<dbReference type="GO" id="GO:0004022">
    <property type="term" value="F:alcohol dehydrogenase (NAD+) activity"/>
    <property type="evidence" value="ECO:0007669"/>
    <property type="project" value="UniProtKB-EC"/>
</dbReference>
<dbReference type="FunFam" id="3.40.50.720:FF:000039">
    <property type="entry name" value="Alcohol dehydrogenase AdhP"/>
    <property type="match status" value="1"/>
</dbReference>
<reference evidence="15 16" key="1">
    <citation type="submission" date="2014-05" db="EMBL/GenBank/DDBJ databases">
        <title>Draft Genome Sequence of Kitasatospora cheerisanensis KCTC 2395.</title>
        <authorList>
            <person name="Nam D.H."/>
        </authorList>
    </citation>
    <scope>NUCLEOTIDE SEQUENCE [LARGE SCALE GENOMIC DNA]</scope>
    <source>
        <strain evidence="15 16">KCTC 2395</strain>
    </source>
</reference>
<dbReference type="InterPro" id="IPR013154">
    <property type="entry name" value="ADH-like_N"/>
</dbReference>
<feature type="region of interest" description="Disordered" evidence="13">
    <location>
        <begin position="248"/>
        <end position="319"/>
    </location>
</feature>
<dbReference type="HOGENOM" id="CLU_409799_0_0_11"/>
<evidence type="ECO:0000256" key="10">
    <source>
        <dbReference type="ARBA" id="ARBA00049164"/>
    </source>
</evidence>
<comment type="similarity">
    <text evidence="2 12">Belongs to the zinc-containing alcohol dehydrogenase family.</text>
</comment>
<comment type="catalytic activity">
    <reaction evidence="10">
        <text>a secondary alcohol + NAD(+) = a ketone + NADH + H(+)</text>
        <dbReference type="Rhea" id="RHEA:10740"/>
        <dbReference type="ChEBI" id="CHEBI:15378"/>
        <dbReference type="ChEBI" id="CHEBI:17087"/>
        <dbReference type="ChEBI" id="CHEBI:35681"/>
        <dbReference type="ChEBI" id="CHEBI:57540"/>
        <dbReference type="ChEBI" id="CHEBI:57945"/>
        <dbReference type="EC" id="1.1.1.1"/>
    </reaction>
</comment>
<dbReference type="InterPro" id="IPR006015">
    <property type="entry name" value="Universal_stress_UspA"/>
</dbReference>
<evidence type="ECO:0000256" key="8">
    <source>
        <dbReference type="ARBA" id="ARBA00023002"/>
    </source>
</evidence>
<comment type="caution">
    <text evidence="15">The sequence shown here is derived from an EMBL/GenBank/DDBJ whole genome shotgun (WGS) entry which is preliminary data.</text>
</comment>
<dbReference type="FunFam" id="3.90.180.10:FF:000002">
    <property type="entry name" value="Alcohol dehydrogenase AdhP"/>
    <property type="match status" value="1"/>
</dbReference>
<dbReference type="InterPro" id="IPR014729">
    <property type="entry name" value="Rossmann-like_a/b/a_fold"/>
</dbReference>
<evidence type="ECO:0000256" key="6">
    <source>
        <dbReference type="ARBA" id="ARBA00022723"/>
    </source>
</evidence>
<evidence type="ECO:0000256" key="4">
    <source>
        <dbReference type="ARBA" id="ARBA00013190"/>
    </source>
</evidence>
<keyword evidence="8 15" id="KW-0560">Oxidoreductase</keyword>
<dbReference type="PRINTS" id="PR01438">
    <property type="entry name" value="UNVRSLSTRESS"/>
</dbReference>
<dbReference type="Gene3D" id="3.90.180.10">
    <property type="entry name" value="Medium-chain alcohol dehydrogenases, catalytic domain"/>
    <property type="match status" value="1"/>
</dbReference>
<feature type="compositionally biased region" description="Low complexity" evidence="13">
    <location>
        <begin position="287"/>
        <end position="300"/>
    </location>
</feature>
<keyword evidence="9" id="KW-0520">NAD</keyword>
<evidence type="ECO:0000256" key="9">
    <source>
        <dbReference type="ARBA" id="ARBA00023027"/>
    </source>
</evidence>
<dbReference type="SMART" id="SM00829">
    <property type="entry name" value="PKS_ER"/>
    <property type="match status" value="1"/>
</dbReference>
<proteinExistence type="inferred from homology"/>
<dbReference type="InterPro" id="IPR013149">
    <property type="entry name" value="ADH-like_C"/>
</dbReference>
<comment type="catalytic activity">
    <reaction evidence="11">
        <text>a primary alcohol + NAD(+) = an aldehyde + NADH + H(+)</text>
        <dbReference type="Rhea" id="RHEA:10736"/>
        <dbReference type="ChEBI" id="CHEBI:15378"/>
        <dbReference type="ChEBI" id="CHEBI:15734"/>
        <dbReference type="ChEBI" id="CHEBI:17478"/>
        <dbReference type="ChEBI" id="CHEBI:57540"/>
        <dbReference type="ChEBI" id="CHEBI:57945"/>
        <dbReference type="EC" id="1.1.1.1"/>
    </reaction>
</comment>
<keyword evidence="6 12" id="KW-0479">Metal-binding</keyword>
<dbReference type="Pfam" id="PF08240">
    <property type="entry name" value="ADH_N"/>
    <property type="match status" value="1"/>
</dbReference>
<dbReference type="PATRIC" id="fig|1348663.4.peg.1040"/>
<dbReference type="Pfam" id="PF00582">
    <property type="entry name" value="Usp"/>
    <property type="match status" value="2"/>
</dbReference>
<feature type="domain" description="Enoyl reductase (ER)" evidence="14">
    <location>
        <begin position="340"/>
        <end position="666"/>
    </location>
</feature>